<dbReference type="Proteomes" id="UP001305779">
    <property type="component" value="Unassembled WGS sequence"/>
</dbReference>
<dbReference type="SUPFAM" id="SSF51735">
    <property type="entry name" value="NAD(P)-binding Rossmann-fold domains"/>
    <property type="match status" value="1"/>
</dbReference>
<dbReference type="InterPro" id="IPR008030">
    <property type="entry name" value="NmrA-like"/>
</dbReference>
<proteinExistence type="predicted"/>
<organism evidence="2 3">
    <name type="scientific">Zasmidium cellare</name>
    <name type="common">Wine cellar mold</name>
    <name type="synonym">Racodium cellare</name>
    <dbReference type="NCBI Taxonomy" id="395010"/>
    <lineage>
        <taxon>Eukaryota</taxon>
        <taxon>Fungi</taxon>
        <taxon>Dikarya</taxon>
        <taxon>Ascomycota</taxon>
        <taxon>Pezizomycotina</taxon>
        <taxon>Dothideomycetes</taxon>
        <taxon>Dothideomycetidae</taxon>
        <taxon>Mycosphaerellales</taxon>
        <taxon>Mycosphaerellaceae</taxon>
        <taxon>Zasmidium</taxon>
    </lineage>
</organism>
<sequence>MTGLVVLTCASGKQCASLIPLLYDNKPDLRLRLIVHSQKSLERLQNQWPKAEVLRIDLAQPDDCTRVLKDASTLYYVGPPFQPPEAVYGANMVNAAVFESKRPGSQFSHFVLSSVLHPCISKLLNHDRKRLIEEHLIESGLPYTILQPSHFADNAIDRLVSQKEADHPVFTGMHDPNVAFSFTCVKDHAEVSAKVIREREKHFYATYQLASTLPMKYTEYIQSVGAVMGKTFEVRQLPHEEAVRIYCKLIFGQEKDHLDQARIDGPERLLMYYNGRGLAGNPAVLEWLLGRPGTTPAQLAKLKLERLSQSSA</sequence>
<keyword evidence="3" id="KW-1185">Reference proteome</keyword>
<dbReference type="Gene3D" id="3.90.25.10">
    <property type="entry name" value="UDP-galactose 4-epimerase, domain 1"/>
    <property type="match status" value="1"/>
</dbReference>
<dbReference type="Pfam" id="PF05368">
    <property type="entry name" value="NmrA"/>
    <property type="match status" value="1"/>
</dbReference>
<gene>
    <name evidence="2" type="ORF">PRZ48_011263</name>
</gene>
<evidence type="ECO:0000313" key="2">
    <source>
        <dbReference type="EMBL" id="KAK4498604.1"/>
    </source>
</evidence>
<evidence type="ECO:0000259" key="1">
    <source>
        <dbReference type="Pfam" id="PF05368"/>
    </source>
</evidence>
<accession>A0ABR0EAW1</accession>
<protein>
    <recommendedName>
        <fullName evidence="1">NmrA-like domain-containing protein</fullName>
    </recommendedName>
</protein>
<dbReference type="PANTHER" id="PTHR43162">
    <property type="match status" value="1"/>
</dbReference>
<evidence type="ECO:0000313" key="3">
    <source>
        <dbReference type="Proteomes" id="UP001305779"/>
    </source>
</evidence>
<feature type="domain" description="NmrA-like" evidence="1">
    <location>
        <begin position="2"/>
        <end position="243"/>
    </location>
</feature>
<dbReference type="EMBL" id="JAXOVC010000008">
    <property type="protein sequence ID" value="KAK4498604.1"/>
    <property type="molecule type" value="Genomic_DNA"/>
</dbReference>
<dbReference type="InterPro" id="IPR036291">
    <property type="entry name" value="NAD(P)-bd_dom_sf"/>
</dbReference>
<dbReference type="PANTHER" id="PTHR43162:SF1">
    <property type="entry name" value="PRESTALK A DIFFERENTIATION PROTEIN A"/>
    <property type="match status" value="1"/>
</dbReference>
<dbReference type="Gene3D" id="3.40.50.720">
    <property type="entry name" value="NAD(P)-binding Rossmann-like Domain"/>
    <property type="match status" value="1"/>
</dbReference>
<reference evidence="2 3" key="1">
    <citation type="journal article" date="2023" name="G3 (Bethesda)">
        <title>A chromosome-level genome assembly of Zasmidium syzygii isolated from banana leaves.</title>
        <authorList>
            <person name="van Westerhoven A.C."/>
            <person name="Mehrabi R."/>
            <person name="Talebi R."/>
            <person name="Steentjes M.B.F."/>
            <person name="Corcolon B."/>
            <person name="Chong P.A."/>
            <person name="Kema G.H.J."/>
            <person name="Seidl M.F."/>
        </authorList>
    </citation>
    <scope>NUCLEOTIDE SEQUENCE [LARGE SCALE GENOMIC DNA]</scope>
    <source>
        <strain evidence="2 3">P124</strain>
    </source>
</reference>
<comment type="caution">
    <text evidence="2">The sequence shown here is derived from an EMBL/GenBank/DDBJ whole genome shotgun (WGS) entry which is preliminary data.</text>
</comment>
<name>A0ABR0EAW1_ZASCE</name>
<dbReference type="InterPro" id="IPR051604">
    <property type="entry name" value="Ergot_Alk_Oxidoreductase"/>
</dbReference>